<dbReference type="OrthoDB" id="9804698at2"/>
<dbReference type="PANTHER" id="PTHR12589:SF7">
    <property type="entry name" value="6-PYRUVOYL TETRAHYDROBIOPTERIN SYNTHASE"/>
    <property type="match status" value="1"/>
</dbReference>
<dbReference type="SUPFAM" id="SSF55620">
    <property type="entry name" value="Tetrahydrobiopterin biosynthesis enzymes-like"/>
    <property type="match status" value="1"/>
</dbReference>
<dbReference type="AlphaFoldDB" id="A0A5C5WA91"/>
<dbReference type="EMBL" id="SJPH01000002">
    <property type="protein sequence ID" value="TWT47417.1"/>
    <property type="molecule type" value="Genomic_DNA"/>
</dbReference>
<evidence type="ECO:0000256" key="9">
    <source>
        <dbReference type="ARBA" id="ARBA00031449"/>
    </source>
</evidence>
<evidence type="ECO:0000313" key="11">
    <source>
        <dbReference type="EMBL" id="TWT47417.1"/>
    </source>
</evidence>
<comment type="pathway">
    <text evidence="2">Purine metabolism; 7-cyano-7-deazaguanine biosynthesis.</text>
</comment>
<dbReference type="Proteomes" id="UP000318995">
    <property type="component" value="Unassembled WGS sequence"/>
</dbReference>
<evidence type="ECO:0000256" key="3">
    <source>
        <dbReference type="ARBA" id="ARBA00008900"/>
    </source>
</evidence>
<dbReference type="PANTHER" id="PTHR12589">
    <property type="entry name" value="PYRUVOYL TETRAHYDROBIOPTERIN SYNTHASE"/>
    <property type="match status" value="1"/>
</dbReference>
<proteinExistence type="inferred from homology"/>
<gene>
    <name evidence="11" type="primary">queD</name>
    <name evidence="11" type="ORF">Pla111_10310</name>
</gene>
<evidence type="ECO:0000313" key="12">
    <source>
        <dbReference type="Proteomes" id="UP000318995"/>
    </source>
</evidence>
<keyword evidence="6" id="KW-0479">Metal-binding</keyword>
<dbReference type="EC" id="4.1.2.50" evidence="4"/>
<evidence type="ECO:0000256" key="1">
    <source>
        <dbReference type="ARBA" id="ARBA00001947"/>
    </source>
</evidence>
<comment type="catalytic activity">
    <reaction evidence="10">
        <text>7,8-dihydroneopterin 3'-triphosphate + H2O = 6-carboxy-5,6,7,8-tetrahydropterin + triphosphate + acetaldehyde + 2 H(+)</text>
        <dbReference type="Rhea" id="RHEA:27966"/>
        <dbReference type="ChEBI" id="CHEBI:15343"/>
        <dbReference type="ChEBI" id="CHEBI:15377"/>
        <dbReference type="ChEBI" id="CHEBI:15378"/>
        <dbReference type="ChEBI" id="CHEBI:18036"/>
        <dbReference type="ChEBI" id="CHEBI:58462"/>
        <dbReference type="ChEBI" id="CHEBI:61032"/>
        <dbReference type="EC" id="4.1.2.50"/>
    </reaction>
</comment>
<dbReference type="RefSeq" id="WP_146572016.1">
    <property type="nucleotide sequence ID" value="NZ_SJPH01000002.1"/>
</dbReference>
<dbReference type="InterPro" id="IPR038418">
    <property type="entry name" value="6-PTP_synth/QueD_sf"/>
</dbReference>
<comment type="cofactor">
    <cofactor evidence="1">
        <name>Zn(2+)</name>
        <dbReference type="ChEBI" id="CHEBI:29105"/>
    </cofactor>
</comment>
<dbReference type="Gene3D" id="3.30.479.10">
    <property type="entry name" value="6-pyruvoyl tetrahydropterin synthase/QueD"/>
    <property type="match status" value="1"/>
</dbReference>
<dbReference type="GO" id="GO:0046872">
    <property type="term" value="F:metal ion binding"/>
    <property type="evidence" value="ECO:0007669"/>
    <property type="project" value="UniProtKB-KW"/>
</dbReference>
<comment type="similarity">
    <text evidence="3">Belongs to the PTPS family. QueD subfamily.</text>
</comment>
<evidence type="ECO:0000256" key="4">
    <source>
        <dbReference type="ARBA" id="ARBA00012982"/>
    </source>
</evidence>
<dbReference type="InterPro" id="IPR007115">
    <property type="entry name" value="6-PTP_synth/QueD"/>
</dbReference>
<evidence type="ECO:0000256" key="7">
    <source>
        <dbReference type="ARBA" id="ARBA00022833"/>
    </source>
</evidence>
<name>A0A5C5WA91_9BACT</name>
<keyword evidence="7" id="KW-0862">Zinc</keyword>
<evidence type="ECO:0000256" key="6">
    <source>
        <dbReference type="ARBA" id="ARBA00022723"/>
    </source>
</evidence>
<comment type="caution">
    <text evidence="11">The sequence shown here is derived from an EMBL/GenBank/DDBJ whole genome shotgun (WGS) entry which is preliminary data.</text>
</comment>
<evidence type="ECO:0000256" key="2">
    <source>
        <dbReference type="ARBA" id="ARBA00005061"/>
    </source>
</evidence>
<reference evidence="11 12" key="1">
    <citation type="submission" date="2019-02" db="EMBL/GenBank/DDBJ databases">
        <title>Deep-cultivation of Planctomycetes and their phenomic and genomic characterization uncovers novel biology.</title>
        <authorList>
            <person name="Wiegand S."/>
            <person name="Jogler M."/>
            <person name="Boedeker C."/>
            <person name="Pinto D."/>
            <person name="Vollmers J."/>
            <person name="Rivas-Marin E."/>
            <person name="Kohn T."/>
            <person name="Peeters S.H."/>
            <person name="Heuer A."/>
            <person name="Rast P."/>
            <person name="Oberbeckmann S."/>
            <person name="Bunk B."/>
            <person name="Jeske O."/>
            <person name="Meyerdierks A."/>
            <person name="Storesund J.E."/>
            <person name="Kallscheuer N."/>
            <person name="Luecker S."/>
            <person name="Lage O.M."/>
            <person name="Pohl T."/>
            <person name="Merkel B.J."/>
            <person name="Hornburger P."/>
            <person name="Mueller R.-W."/>
            <person name="Bruemmer F."/>
            <person name="Labrenz M."/>
            <person name="Spormann A.M."/>
            <person name="Op Den Camp H."/>
            <person name="Overmann J."/>
            <person name="Amann R."/>
            <person name="Jetten M.S.M."/>
            <person name="Mascher T."/>
            <person name="Medema M.H."/>
            <person name="Devos D.P."/>
            <person name="Kaster A.-K."/>
            <person name="Ovreas L."/>
            <person name="Rohde M."/>
            <person name="Galperin M.Y."/>
            <person name="Jogler C."/>
        </authorList>
    </citation>
    <scope>NUCLEOTIDE SEQUENCE [LARGE SCALE GENOMIC DNA]</scope>
    <source>
        <strain evidence="11 12">Pla111</strain>
    </source>
</reference>
<keyword evidence="8 11" id="KW-0456">Lyase</keyword>
<evidence type="ECO:0000256" key="5">
    <source>
        <dbReference type="ARBA" id="ARBA00018141"/>
    </source>
</evidence>
<evidence type="ECO:0000256" key="10">
    <source>
        <dbReference type="ARBA" id="ARBA00048807"/>
    </source>
</evidence>
<accession>A0A5C5WA91</accession>
<dbReference type="UniPathway" id="UPA00391"/>
<protein>
    <recommendedName>
        <fullName evidence="5">6-carboxy-5,6,7,8-tetrahydropterin synthase</fullName>
        <ecNumber evidence="4">4.1.2.50</ecNumber>
    </recommendedName>
    <alternativeName>
        <fullName evidence="9">Queuosine biosynthesis protein QueD</fullName>
    </alternativeName>
</protein>
<evidence type="ECO:0000256" key="8">
    <source>
        <dbReference type="ARBA" id="ARBA00023239"/>
    </source>
</evidence>
<dbReference type="GO" id="GO:0070497">
    <property type="term" value="F:6-carboxytetrahydropterin synthase activity"/>
    <property type="evidence" value="ECO:0007669"/>
    <property type="project" value="UniProtKB-EC"/>
</dbReference>
<sequence>MAEPQQPTTSYGVRLSKESFTFAAAHFITYDGDVCEPLHGHNYALRVELEGPLDENAYVYDFIATRDAIQRLVHQLDHCVLLPTEHPRILVQRVTEAGQDEVIARFEERRWVFPAADCRLLPLPNTTAEMLANWIGRQLIDVLPGLTALVVEVEECAGQAGLWRWRRS</sequence>
<keyword evidence="12" id="KW-1185">Reference proteome</keyword>
<organism evidence="11 12">
    <name type="scientific">Botrimarina hoheduenensis</name>
    <dbReference type="NCBI Taxonomy" id="2528000"/>
    <lineage>
        <taxon>Bacteria</taxon>
        <taxon>Pseudomonadati</taxon>
        <taxon>Planctomycetota</taxon>
        <taxon>Planctomycetia</taxon>
        <taxon>Pirellulales</taxon>
        <taxon>Lacipirellulaceae</taxon>
        <taxon>Botrimarina</taxon>
    </lineage>
</organism>
<dbReference type="Pfam" id="PF01242">
    <property type="entry name" value="PTPS"/>
    <property type="match status" value="1"/>
</dbReference>